<evidence type="ECO:0000256" key="10">
    <source>
        <dbReference type="ARBA" id="ARBA00023172"/>
    </source>
</evidence>
<dbReference type="GO" id="GO:0003677">
    <property type="term" value="F:DNA binding"/>
    <property type="evidence" value="ECO:0007669"/>
    <property type="project" value="UniProtKB-KW"/>
</dbReference>
<dbReference type="EMBL" id="LR797180">
    <property type="protein sequence ID" value="CAB4191954.1"/>
    <property type="molecule type" value="Genomic_DNA"/>
</dbReference>
<gene>
    <name evidence="17" type="ORF">UFOVP1031_10</name>
    <name evidence="18" type="ORF">UFOVP1172_125</name>
    <name evidence="19" type="ORF">UFOVP1240_30</name>
    <name evidence="20" type="ORF">UFOVP1486_87</name>
    <name evidence="22" type="ORF">UFOVP1578_82</name>
    <name evidence="21" type="ORF">UFOVP1630_74</name>
    <name evidence="12" type="ORF">UFOVP288_47</name>
    <name evidence="13" type="ORF">UFOVP483_149</name>
    <name evidence="14" type="ORF">UFOVP573_68</name>
    <name evidence="15" type="ORF">UFOVP769_47</name>
    <name evidence="16" type="ORF">UFOVP962_15</name>
</gene>
<dbReference type="GO" id="GO:0006281">
    <property type="term" value="P:DNA repair"/>
    <property type="evidence" value="ECO:0007669"/>
    <property type="project" value="UniProtKB-KW"/>
</dbReference>
<dbReference type="EMBL" id="LR796305">
    <property type="protein sequence ID" value="CAB4135645.1"/>
    <property type="molecule type" value="Genomic_DNA"/>
</dbReference>
<keyword evidence="10" id="KW-0233">DNA recombination</keyword>
<evidence type="ECO:0000256" key="5">
    <source>
        <dbReference type="ARBA" id="ARBA00022759"/>
    </source>
</evidence>
<dbReference type="EMBL" id="LR796461">
    <property type="protein sequence ID" value="CAB4146187.1"/>
    <property type="molecule type" value="Genomic_DNA"/>
</dbReference>
<sequence length="198" mass="22047">MSIKSLVSSVKETRILAIDPSSHSLAWVIYDISMTDISLIACGKIDYKKDKDVSIKFSVINKGLSDIVKEYTPKHAIIEQSIYVQNFESSRIISYIIGYSWGVISAGNCTVSDVNPLVWKAGIGYKNLGKKDKEIFMNDGKPGALQIKLKNERKRRVRMLVSKYFDTSDTGINDDDIIDAAGIGLWYATKKIQQASNG</sequence>
<dbReference type="InterPro" id="IPR012337">
    <property type="entry name" value="RNaseH-like_sf"/>
</dbReference>
<keyword evidence="8" id="KW-0460">Magnesium</keyword>
<dbReference type="EMBL" id="LR798423">
    <property type="protein sequence ID" value="CAB5230719.1"/>
    <property type="molecule type" value="Genomic_DNA"/>
</dbReference>
<evidence type="ECO:0000256" key="11">
    <source>
        <dbReference type="ARBA" id="ARBA00023204"/>
    </source>
</evidence>
<keyword evidence="6" id="KW-0227">DNA damage</keyword>
<evidence type="ECO:0000313" key="13">
    <source>
        <dbReference type="EMBL" id="CAB4146187.1"/>
    </source>
</evidence>
<evidence type="ECO:0000313" key="20">
    <source>
        <dbReference type="EMBL" id="CAB4216165.1"/>
    </source>
</evidence>
<keyword evidence="3" id="KW-0540">Nuclease</keyword>
<reference evidence="12" key="1">
    <citation type="submission" date="2020-04" db="EMBL/GenBank/DDBJ databases">
        <authorList>
            <person name="Chiriac C."/>
            <person name="Salcher M."/>
            <person name="Ghai R."/>
            <person name="Kavagutti S V."/>
        </authorList>
    </citation>
    <scope>NUCLEOTIDE SEQUENCE</scope>
</reference>
<organism evidence="12">
    <name type="scientific">uncultured Caudovirales phage</name>
    <dbReference type="NCBI Taxonomy" id="2100421"/>
    <lineage>
        <taxon>Viruses</taxon>
        <taxon>Duplodnaviria</taxon>
        <taxon>Heunggongvirae</taxon>
        <taxon>Uroviricota</taxon>
        <taxon>Caudoviricetes</taxon>
        <taxon>Peduoviridae</taxon>
        <taxon>Maltschvirus</taxon>
        <taxon>Maltschvirus maltsch</taxon>
    </lineage>
</organism>
<dbReference type="InterPro" id="IPR036397">
    <property type="entry name" value="RNaseH_sf"/>
</dbReference>
<evidence type="ECO:0000313" key="12">
    <source>
        <dbReference type="EMBL" id="CAB4135645.1"/>
    </source>
</evidence>
<dbReference type="Gene3D" id="3.30.420.10">
    <property type="entry name" value="Ribonuclease H-like superfamily/Ribonuclease H"/>
    <property type="match status" value="1"/>
</dbReference>
<evidence type="ECO:0000256" key="8">
    <source>
        <dbReference type="ARBA" id="ARBA00022842"/>
    </source>
</evidence>
<evidence type="ECO:0000313" key="14">
    <source>
        <dbReference type="EMBL" id="CAB4150931.1"/>
    </source>
</evidence>
<dbReference type="EMBL" id="LR796548">
    <property type="protein sequence ID" value="CAB4150931.1"/>
    <property type="molecule type" value="Genomic_DNA"/>
</dbReference>
<dbReference type="SUPFAM" id="SSF53098">
    <property type="entry name" value="Ribonuclease H-like"/>
    <property type="match status" value="1"/>
</dbReference>
<dbReference type="InterPro" id="IPR002176">
    <property type="entry name" value="X-over_junc_endoDNase_RuvC"/>
</dbReference>
<evidence type="ECO:0000313" key="17">
    <source>
        <dbReference type="EMBL" id="CAB4178895.1"/>
    </source>
</evidence>
<evidence type="ECO:0000313" key="21">
    <source>
        <dbReference type="EMBL" id="CAB4220103.1"/>
    </source>
</evidence>
<dbReference type="GO" id="GO:0006310">
    <property type="term" value="P:DNA recombination"/>
    <property type="evidence" value="ECO:0007669"/>
    <property type="project" value="UniProtKB-KW"/>
</dbReference>
<keyword evidence="9" id="KW-0238">DNA-binding</keyword>
<evidence type="ECO:0000256" key="4">
    <source>
        <dbReference type="ARBA" id="ARBA00022723"/>
    </source>
</evidence>
<evidence type="ECO:0000313" key="16">
    <source>
        <dbReference type="EMBL" id="CAB4173929.1"/>
    </source>
</evidence>
<keyword evidence="2" id="KW-0963">Cytoplasm</keyword>
<evidence type="ECO:0000256" key="7">
    <source>
        <dbReference type="ARBA" id="ARBA00022801"/>
    </source>
</evidence>
<keyword evidence="5 12" id="KW-0255">Endonuclease</keyword>
<dbReference type="EMBL" id="LR797492">
    <property type="protein sequence ID" value="CAB4220103.1"/>
    <property type="molecule type" value="Genomic_DNA"/>
</dbReference>
<evidence type="ECO:0000256" key="9">
    <source>
        <dbReference type="ARBA" id="ARBA00023125"/>
    </source>
</evidence>
<dbReference type="PANTHER" id="PTHR30194:SF3">
    <property type="entry name" value="CROSSOVER JUNCTION ENDODEOXYRIBONUCLEASE RUVC"/>
    <property type="match status" value="1"/>
</dbReference>
<dbReference type="GO" id="GO:0016787">
    <property type="term" value="F:hydrolase activity"/>
    <property type="evidence" value="ECO:0007669"/>
    <property type="project" value="UniProtKB-KW"/>
</dbReference>
<dbReference type="EMBL" id="LR797130">
    <property type="protein sequence ID" value="CAB4188830.1"/>
    <property type="molecule type" value="Genomic_DNA"/>
</dbReference>
<dbReference type="EMBL" id="LR796709">
    <property type="protein sequence ID" value="CAB4161342.1"/>
    <property type="molecule type" value="Genomic_DNA"/>
</dbReference>
<evidence type="ECO:0000256" key="3">
    <source>
        <dbReference type="ARBA" id="ARBA00022722"/>
    </source>
</evidence>
<accession>A0A6J5LMN2</accession>
<evidence type="ECO:0000313" key="19">
    <source>
        <dbReference type="EMBL" id="CAB4191954.1"/>
    </source>
</evidence>
<evidence type="ECO:0000313" key="15">
    <source>
        <dbReference type="EMBL" id="CAB4161342.1"/>
    </source>
</evidence>
<dbReference type="GO" id="GO:0046872">
    <property type="term" value="F:metal ion binding"/>
    <property type="evidence" value="ECO:0007669"/>
    <property type="project" value="UniProtKB-KW"/>
</dbReference>
<evidence type="ECO:0000256" key="6">
    <source>
        <dbReference type="ARBA" id="ARBA00022763"/>
    </source>
</evidence>
<proteinExistence type="inferred from homology"/>
<evidence type="ECO:0000313" key="18">
    <source>
        <dbReference type="EMBL" id="CAB4188830.1"/>
    </source>
</evidence>
<dbReference type="EMBL" id="LR797434">
    <property type="protein sequence ID" value="CAB4216165.1"/>
    <property type="molecule type" value="Genomic_DNA"/>
</dbReference>
<evidence type="ECO:0000256" key="1">
    <source>
        <dbReference type="ARBA" id="ARBA00009518"/>
    </source>
</evidence>
<dbReference type="GO" id="GO:0004520">
    <property type="term" value="F:DNA endonuclease activity"/>
    <property type="evidence" value="ECO:0007669"/>
    <property type="project" value="InterPro"/>
</dbReference>
<dbReference type="Pfam" id="PF02075">
    <property type="entry name" value="RuvC"/>
    <property type="match status" value="1"/>
</dbReference>
<keyword evidence="4" id="KW-0479">Metal-binding</keyword>
<keyword evidence="11" id="KW-0234">DNA repair</keyword>
<dbReference type="PANTHER" id="PTHR30194">
    <property type="entry name" value="CROSSOVER JUNCTION ENDODEOXYRIBONUCLEASE RUVC"/>
    <property type="match status" value="1"/>
</dbReference>
<keyword evidence="7" id="KW-0378">Hydrolase</keyword>
<comment type="similarity">
    <text evidence="1">Belongs to the RuvC family.</text>
</comment>
<dbReference type="EMBL" id="LR796980">
    <property type="protein sequence ID" value="CAB4178895.1"/>
    <property type="molecule type" value="Genomic_DNA"/>
</dbReference>
<protein>
    <submittedName>
        <fullName evidence="12">RuvC Holliday junction resolvasome, endonuclease subunit</fullName>
    </submittedName>
</protein>
<evidence type="ECO:0000313" key="22">
    <source>
        <dbReference type="EMBL" id="CAB5230719.1"/>
    </source>
</evidence>
<name>A0A6J5LMN2_9CAUD</name>
<dbReference type="EMBL" id="LR796917">
    <property type="protein sequence ID" value="CAB4173929.1"/>
    <property type="molecule type" value="Genomic_DNA"/>
</dbReference>
<evidence type="ECO:0000256" key="2">
    <source>
        <dbReference type="ARBA" id="ARBA00022490"/>
    </source>
</evidence>